<dbReference type="Proteomes" id="UP000293568">
    <property type="component" value="Chromosome"/>
</dbReference>
<dbReference type="KEGG" id="pprt:ET464_09980"/>
<organism evidence="6 7">
    <name type="scientific">Paenibacillus protaetiae</name>
    <dbReference type="NCBI Taxonomy" id="2509456"/>
    <lineage>
        <taxon>Bacteria</taxon>
        <taxon>Bacillati</taxon>
        <taxon>Bacillota</taxon>
        <taxon>Bacilli</taxon>
        <taxon>Bacillales</taxon>
        <taxon>Paenibacillaceae</taxon>
        <taxon>Paenibacillus</taxon>
    </lineage>
</organism>
<evidence type="ECO:0000313" key="7">
    <source>
        <dbReference type="Proteomes" id="UP000293568"/>
    </source>
</evidence>
<feature type="transmembrane region" description="Helical" evidence="5">
    <location>
        <begin position="145"/>
        <end position="165"/>
    </location>
</feature>
<sequence length="226" mass="23899">MFASVFWLLFTIIVYGAAKKIYRKYPKIYLTPLLITPIIVIASIKSCGVSFATYNSGSHLLTDMVEPATIALAVTLYKHLDILRKYALVISVSVTCGALAAFITSAGFTELLGLNSELVESLAPRSATTPIALSISHMIGGLPTITAVSTLVTGITGMIIGPLVIKWCRFRSPVARGVLFGTSAHSAGISKAFEYSQATGSVAGIAMMLTAFVTLCAAPLLISLFT</sequence>
<dbReference type="OrthoDB" id="9811701at2"/>
<evidence type="ECO:0000256" key="1">
    <source>
        <dbReference type="ARBA" id="ARBA00004141"/>
    </source>
</evidence>
<proteinExistence type="predicted"/>
<dbReference type="InterPro" id="IPR007300">
    <property type="entry name" value="CidB/LrgB"/>
</dbReference>
<evidence type="ECO:0000256" key="3">
    <source>
        <dbReference type="ARBA" id="ARBA00022989"/>
    </source>
</evidence>
<dbReference type="RefSeq" id="WP_129440510.1">
    <property type="nucleotide sequence ID" value="NZ_CP035492.1"/>
</dbReference>
<feature type="transmembrane region" description="Helical" evidence="5">
    <location>
        <begin position="86"/>
        <end position="108"/>
    </location>
</feature>
<evidence type="ECO:0000256" key="2">
    <source>
        <dbReference type="ARBA" id="ARBA00022692"/>
    </source>
</evidence>
<dbReference type="Pfam" id="PF04172">
    <property type="entry name" value="LrgB"/>
    <property type="match status" value="1"/>
</dbReference>
<protein>
    <submittedName>
        <fullName evidence="6">LrgB family protein</fullName>
    </submittedName>
</protein>
<dbReference type="PANTHER" id="PTHR30249">
    <property type="entry name" value="PUTATIVE SEROTONIN TRANSPORTER"/>
    <property type="match status" value="1"/>
</dbReference>
<dbReference type="AlphaFoldDB" id="A0A4P6EVU3"/>
<accession>A0A4P6EVU3</accession>
<name>A0A4P6EVU3_9BACL</name>
<keyword evidence="3 5" id="KW-1133">Transmembrane helix</keyword>
<dbReference type="EMBL" id="CP035492">
    <property type="protein sequence ID" value="QAY66685.1"/>
    <property type="molecule type" value="Genomic_DNA"/>
</dbReference>
<dbReference type="GO" id="GO:0016020">
    <property type="term" value="C:membrane"/>
    <property type="evidence" value="ECO:0007669"/>
    <property type="project" value="UniProtKB-SubCell"/>
</dbReference>
<gene>
    <name evidence="6" type="ORF">ET464_09980</name>
</gene>
<evidence type="ECO:0000313" key="6">
    <source>
        <dbReference type="EMBL" id="QAY66685.1"/>
    </source>
</evidence>
<comment type="subcellular location">
    <subcellularLocation>
        <location evidence="1">Membrane</location>
        <topology evidence="1">Multi-pass membrane protein</topology>
    </subcellularLocation>
</comment>
<keyword evidence="7" id="KW-1185">Reference proteome</keyword>
<evidence type="ECO:0000256" key="5">
    <source>
        <dbReference type="SAM" id="Phobius"/>
    </source>
</evidence>
<feature type="transmembrane region" description="Helical" evidence="5">
    <location>
        <begin position="28"/>
        <end position="54"/>
    </location>
</feature>
<keyword evidence="2 5" id="KW-0812">Transmembrane</keyword>
<evidence type="ECO:0000256" key="4">
    <source>
        <dbReference type="ARBA" id="ARBA00023136"/>
    </source>
</evidence>
<reference evidence="6 7" key="1">
    <citation type="submission" date="2019-01" db="EMBL/GenBank/DDBJ databases">
        <title>Genome sequencing of strain FW100M-2.</title>
        <authorList>
            <person name="Heo J."/>
            <person name="Kim S.-J."/>
            <person name="Kim J.-S."/>
            <person name="Hong S.-B."/>
            <person name="Kwon S.-W."/>
        </authorList>
    </citation>
    <scope>NUCLEOTIDE SEQUENCE [LARGE SCALE GENOMIC DNA]</scope>
    <source>
        <strain evidence="6 7">FW100M-2</strain>
    </source>
</reference>
<keyword evidence="4 5" id="KW-0472">Membrane</keyword>
<feature type="transmembrane region" description="Helical" evidence="5">
    <location>
        <begin position="205"/>
        <end position="225"/>
    </location>
</feature>
<dbReference type="PANTHER" id="PTHR30249:SF3">
    <property type="entry name" value="MUREIN HYDROLASE EXPORT REGULATOR"/>
    <property type="match status" value="1"/>
</dbReference>